<accession>A0A2L0D3Z5</accession>
<keyword evidence="1" id="KW-1133">Transmembrane helix</keyword>
<organism evidence="2 3">
    <name type="scientific">Streptococcus pluranimalium</name>
    <dbReference type="NCBI Taxonomy" id="82348"/>
    <lineage>
        <taxon>Bacteria</taxon>
        <taxon>Bacillati</taxon>
        <taxon>Bacillota</taxon>
        <taxon>Bacilli</taxon>
        <taxon>Lactobacillales</taxon>
        <taxon>Streptococcaceae</taxon>
        <taxon>Streptococcus</taxon>
    </lineage>
</organism>
<dbReference type="Proteomes" id="UP000238956">
    <property type="component" value="Chromosome"/>
</dbReference>
<feature type="transmembrane region" description="Helical" evidence="1">
    <location>
        <begin position="28"/>
        <end position="50"/>
    </location>
</feature>
<reference evidence="2 3" key="2">
    <citation type="submission" date="2018-02" db="EMBL/GenBank/DDBJ databases">
        <title>Whole genome sequencing analysis of Streptococcus pluranimalium isolated from cattle infected mastitis in China.</title>
        <authorList>
            <person name="Zhang J.-R."/>
            <person name="Hu G.-Z."/>
        </authorList>
    </citation>
    <scope>NUCLEOTIDE SEQUENCE [LARGE SCALE GENOMIC DNA]</scope>
    <source>
        <strain evidence="2 3">TH11417</strain>
    </source>
</reference>
<evidence type="ECO:0000313" key="3">
    <source>
        <dbReference type="Proteomes" id="UP000238956"/>
    </source>
</evidence>
<keyword evidence="1" id="KW-0812">Transmembrane</keyword>
<dbReference type="AlphaFoldDB" id="A0A2L0D3Z5"/>
<proteinExistence type="predicted"/>
<evidence type="ECO:0000313" key="2">
    <source>
        <dbReference type="EMBL" id="AUW96319.1"/>
    </source>
</evidence>
<gene>
    <name evidence="2" type="ORF">C0J00_03895</name>
</gene>
<evidence type="ECO:0000256" key="1">
    <source>
        <dbReference type="SAM" id="Phobius"/>
    </source>
</evidence>
<dbReference type="EMBL" id="CP025536">
    <property type="protein sequence ID" value="AUW96319.1"/>
    <property type="molecule type" value="Genomic_DNA"/>
</dbReference>
<sequence length="77" mass="8714">MLTLIIDDKLRVEALLINQSDIFKVFPVLLNMFLVILRFPLIFIIIASLLSDKLIGGEACLKINEDSSEDKQQSHSL</sequence>
<dbReference type="KEGG" id="splr:C0J00_03895"/>
<protein>
    <submittedName>
        <fullName evidence="2">Uncharacterized protein</fullName>
    </submittedName>
</protein>
<reference evidence="2 3" key="1">
    <citation type="submission" date="2017-12" db="EMBL/GenBank/DDBJ databases">
        <authorList>
            <person name="Hurst M.R.H."/>
        </authorList>
    </citation>
    <scope>NUCLEOTIDE SEQUENCE [LARGE SCALE GENOMIC DNA]</scope>
    <source>
        <strain evidence="2 3">TH11417</strain>
    </source>
</reference>
<keyword evidence="1" id="KW-0472">Membrane</keyword>
<keyword evidence="3" id="KW-1185">Reference proteome</keyword>
<name>A0A2L0D3Z5_9STRE</name>